<comment type="catalytic activity">
    <reaction evidence="3">
        <text>xanthosine + phosphate = alpha-D-ribose 1-phosphate + xanthine</text>
        <dbReference type="Rhea" id="RHEA:27638"/>
        <dbReference type="ChEBI" id="CHEBI:17712"/>
        <dbReference type="ChEBI" id="CHEBI:18107"/>
        <dbReference type="ChEBI" id="CHEBI:43474"/>
        <dbReference type="ChEBI" id="CHEBI:57720"/>
        <dbReference type="EC" id="2.4.2.1"/>
    </reaction>
</comment>
<comment type="similarity">
    <text evidence="3">Belongs to the nucleoside phosphorylase PpnP family.</text>
</comment>
<name>A0ABT3GMP5_9BACT</name>
<protein>
    <recommendedName>
        <fullName evidence="3">Pyrimidine/purine nucleoside phosphorylase</fullName>
        <ecNumber evidence="3">2.4.2.1</ecNumber>
        <ecNumber evidence="3">2.4.2.2</ecNumber>
    </recommendedName>
    <alternativeName>
        <fullName evidence="3">Adenosine phosphorylase</fullName>
    </alternativeName>
    <alternativeName>
        <fullName evidence="3">Cytidine phosphorylase</fullName>
    </alternativeName>
    <alternativeName>
        <fullName evidence="3">Guanosine phosphorylase</fullName>
    </alternativeName>
    <alternativeName>
        <fullName evidence="3">Inosine phosphorylase</fullName>
    </alternativeName>
    <alternativeName>
        <fullName evidence="3">Thymidine phosphorylase</fullName>
    </alternativeName>
    <alternativeName>
        <fullName evidence="3">Uridine phosphorylase</fullName>
    </alternativeName>
    <alternativeName>
        <fullName evidence="3">Xanthosine phosphorylase</fullName>
    </alternativeName>
</protein>
<keyword evidence="5" id="KW-1185">Reference proteome</keyword>
<comment type="catalytic activity">
    <reaction evidence="3">
        <text>adenosine + phosphate = alpha-D-ribose 1-phosphate + adenine</text>
        <dbReference type="Rhea" id="RHEA:27642"/>
        <dbReference type="ChEBI" id="CHEBI:16335"/>
        <dbReference type="ChEBI" id="CHEBI:16708"/>
        <dbReference type="ChEBI" id="CHEBI:43474"/>
        <dbReference type="ChEBI" id="CHEBI:57720"/>
        <dbReference type="EC" id="2.4.2.1"/>
    </reaction>
</comment>
<dbReference type="InterPro" id="IPR014710">
    <property type="entry name" value="RmlC-like_jellyroll"/>
</dbReference>
<dbReference type="PANTHER" id="PTHR36540:SF1">
    <property type="entry name" value="PYRIMIDINE_PURINE NUCLEOSIDE PHOSPHORYLASE"/>
    <property type="match status" value="1"/>
</dbReference>
<comment type="catalytic activity">
    <reaction evidence="3">
        <text>cytidine + phosphate = cytosine + alpha-D-ribose 1-phosphate</text>
        <dbReference type="Rhea" id="RHEA:52540"/>
        <dbReference type="ChEBI" id="CHEBI:16040"/>
        <dbReference type="ChEBI" id="CHEBI:17562"/>
        <dbReference type="ChEBI" id="CHEBI:43474"/>
        <dbReference type="ChEBI" id="CHEBI:57720"/>
        <dbReference type="EC" id="2.4.2.2"/>
    </reaction>
</comment>
<dbReference type="EC" id="2.4.2.1" evidence="3"/>
<evidence type="ECO:0000256" key="1">
    <source>
        <dbReference type="ARBA" id="ARBA00022676"/>
    </source>
</evidence>
<dbReference type="InterPro" id="IPR011051">
    <property type="entry name" value="RmlC_Cupin_sf"/>
</dbReference>
<comment type="catalytic activity">
    <reaction evidence="3">
        <text>uridine + phosphate = alpha-D-ribose 1-phosphate + uracil</text>
        <dbReference type="Rhea" id="RHEA:24388"/>
        <dbReference type="ChEBI" id="CHEBI:16704"/>
        <dbReference type="ChEBI" id="CHEBI:17568"/>
        <dbReference type="ChEBI" id="CHEBI:43474"/>
        <dbReference type="ChEBI" id="CHEBI:57720"/>
        <dbReference type="EC" id="2.4.2.2"/>
    </reaction>
</comment>
<reference evidence="4 5" key="1">
    <citation type="submission" date="2022-10" db="EMBL/GenBank/DDBJ databases">
        <title>Luteolibacter arcticus strain CCTCC AB 2014275, whole genome shotgun sequencing project.</title>
        <authorList>
            <person name="Zhao G."/>
            <person name="Shen L."/>
        </authorList>
    </citation>
    <scope>NUCLEOTIDE SEQUENCE [LARGE SCALE GENOMIC DNA]</scope>
    <source>
        <strain evidence="4 5">CCTCC AB 2014275</strain>
    </source>
</reference>
<comment type="catalytic activity">
    <reaction evidence="3">
        <text>a purine D-ribonucleoside + phosphate = a purine nucleobase + alpha-D-ribose 1-phosphate</text>
        <dbReference type="Rhea" id="RHEA:19805"/>
        <dbReference type="ChEBI" id="CHEBI:26386"/>
        <dbReference type="ChEBI" id="CHEBI:43474"/>
        <dbReference type="ChEBI" id="CHEBI:57720"/>
        <dbReference type="ChEBI" id="CHEBI:142355"/>
        <dbReference type="EC" id="2.4.2.1"/>
    </reaction>
</comment>
<evidence type="ECO:0000313" key="4">
    <source>
        <dbReference type="EMBL" id="MCW1924802.1"/>
    </source>
</evidence>
<comment type="caution">
    <text evidence="4">The sequence shown here is derived from an EMBL/GenBank/DDBJ whole genome shotgun (WGS) entry which is preliminary data.</text>
</comment>
<dbReference type="Proteomes" id="UP001320876">
    <property type="component" value="Unassembled WGS sequence"/>
</dbReference>
<comment type="catalytic activity">
    <reaction evidence="3">
        <text>guanosine + phosphate = alpha-D-ribose 1-phosphate + guanine</text>
        <dbReference type="Rhea" id="RHEA:13233"/>
        <dbReference type="ChEBI" id="CHEBI:16235"/>
        <dbReference type="ChEBI" id="CHEBI:16750"/>
        <dbReference type="ChEBI" id="CHEBI:43474"/>
        <dbReference type="ChEBI" id="CHEBI:57720"/>
        <dbReference type="EC" id="2.4.2.1"/>
    </reaction>
</comment>
<evidence type="ECO:0000256" key="3">
    <source>
        <dbReference type="HAMAP-Rule" id="MF_01537"/>
    </source>
</evidence>
<keyword evidence="1 3" id="KW-0328">Glycosyltransferase</keyword>
<comment type="catalytic activity">
    <reaction evidence="3">
        <text>thymidine + phosphate = 2-deoxy-alpha-D-ribose 1-phosphate + thymine</text>
        <dbReference type="Rhea" id="RHEA:16037"/>
        <dbReference type="ChEBI" id="CHEBI:17748"/>
        <dbReference type="ChEBI" id="CHEBI:17821"/>
        <dbReference type="ChEBI" id="CHEBI:43474"/>
        <dbReference type="ChEBI" id="CHEBI:57259"/>
        <dbReference type="EC" id="2.4.2.2"/>
    </reaction>
</comment>
<gene>
    <name evidence="3" type="primary">ppnP</name>
    <name evidence="4" type="ORF">OKA05_19720</name>
</gene>
<dbReference type="InterPro" id="IPR009664">
    <property type="entry name" value="Ppnp"/>
</dbReference>
<dbReference type="HAMAP" id="MF_01537">
    <property type="entry name" value="Nucleos_phosphorylase_PpnP"/>
    <property type="match status" value="1"/>
</dbReference>
<evidence type="ECO:0000256" key="2">
    <source>
        <dbReference type="ARBA" id="ARBA00022679"/>
    </source>
</evidence>
<dbReference type="Pfam" id="PF06865">
    <property type="entry name" value="Ppnp"/>
    <property type="match status" value="1"/>
</dbReference>
<dbReference type="Gene3D" id="2.60.120.10">
    <property type="entry name" value="Jelly Rolls"/>
    <property type="match status" value="1"/>
</dbReference>
<dbReference type="PANTHER" id="PTHR36540">
    <property type="entry name" value="PYRIMIDINE/PURINE NUCLEOSIDE PHOSPHORYLASE"/>
    <property type="match status" value="1"/>
</dbReference>
<proteinExistence type="inferred from homology"/>
<dbReference type="CDD" id="cd20296">
    <property type="entry name" value="cupin_PpnP-like"/>
    <property type="match status" value="1"/>
</dbReference>
<comment type="catalytic activity">
    <reaction evidence="3">
        <text>inosine + phosphate = alpha-D-ribose 1-phosphate + hypoxanthine</text>
        <dbReference type="Rhea" id="RHEA:27646"/>
        <dbReference type="ChEBI" id="CHEBI:17368"/>
        <dbReference type="ChEBI" id="CHEBI:17596"/>
        <dbReference type="ChEBI" id="CHEBI:43474"/>
        <dbReference type="ChEBI" id="CHEBI:57720"/>
        <dbReference type="EC" id="2.4.2.1"/>
    </reaction>
</comment>
<organism evidence="4 5">
    <name type="scientific">Luteolibacter arcticus</name>
    <dbReference type="NCBI Taxonomy" id="1581411"/>
    <lineage>
        <taxon>Bacteria</taxon>
        <taxon>Pseudomonadati</taxon>
        <taxon>Verrucomicrobiota</taxon>
        <taxon>Verrucomicrobiia</taxon>
        <taxon>Verrucomicrobiales</taxon>
        <taxon>Verrucomicrobiaceae</taxon>
        <taxon>Luteolibacter</taxon>
    </lineage>
</organism>
<dbReference type="EMBL" id="JAPDDT010000010">
    <property type="protein sequence ID" value="MCW1924802.1"/>
    <property type="molecule type" value="Genomic_DNA"/>
</dbReference>
<evidence type="ECO:0000313" key="5">
    <source>
        <dbReference type="Proteomes" id="UP001320876"/>
    </source>
</evidence>
<keyword evidence="2 3" id="KW-0808">Transferase</keyword>
<comment type="function">
    <text evidence="3">Catalyzes the phosphorolysis of diverse nucleosides, yielding D-ribose 1-phosphate and the respective free bases. Can use uridine, adenosine, guanosine, cytidine, thymidine, inosine and xanthosine as substrates. Also catalyzes the reverse reactions.</text>
</comment>
<accession>A0ABT3GMP5</accession>
<sequence>MNMLPSSFAGVTVSTKANIYFDGKVVSHSLILADGRKKSLGVIFPGEFHFGTADSEVMEITAGACEVVLDGTSETLAISAGNSFDVPGNSGFTIRVAGEPCEYICSFGTP</sequence>
<dbReference type="EC" id="2.4.2.2" evidence="3"/>
<dbReference type="RefSeq" id="WP_264488911.1">
    <property type="nucleotide sequence ID" value="NZ_JAPDDT010000010.1"/>
</dbReference>
<dbReference type="SUPFAM" id="SSF51182">
    <property type="entry name" value="RmlC-like cupins"/>
    <property type="match status" value="1"/>
</dbReference>